<feature type="transmembrane region" description="Helical" evidence="9">
    <location>
        <begin position="96"/>
        <end position="116"/>
    </location>
</feature>
<evidence type="ECO:0000313" key="10">
    <source>
        <dbReference type="EMBL" id="KAG5671958.1"/>
    </source>
</evidence>
<reference evidence="10" key="1">
    <citation type="submission" date="2021-03" db="EMBL/GenBank/DDBJ databases">
        <title>Chromosome level genome of the anhydrobiotic midge Polypedilum vanderplanki.</title>
        <authorList>
            <person name="Yoshida Y."/>
            <person name="Kikawada T."/>
            <person name="Gusev O."/>
        </authorList>
    </citation>
    <scope>NUCLEOTIDE SEQUENCE</scope>
    <source>
        <strain evidence="10">NIAS01</strain>
        <tissue evidence="10">Whole body or cell culture</tissue>
    </source>
</reference>
<evidence type="ECO:0000313" key="11">
    <source>
        <dbReference type="Proteomes" id="UP001107558"/>
    </source>
</evidence>
<evidence type="ECO:0000256" key="6">
    <source>
        <dbReference type="ARBA" id="ARBA00035673"/>
    </source>
</evidence>
<feature type="transmembrane region" description="Helical" evidence="9">
    <location>
        <begin position="12"/>
        <end position="35"/>
    </location>
</feature>
<comment type="subcellular location">
    <subcellularLocation>
        <location evidence="1">Membrane</location>
        <topology evidence="1">Multi-pass membrane protein</topology>
    </subcellularLocation>
</comment>
<gene>
    <name evidence="10" type="ORF">PVAND_002124</name>
</gene>
<keyword evidence="11" id="KW-1185">Reference proteome</keyword>
<evidence type="ECO:0000256" key="2">
    <source>
        <dbReference type="ARBA" id="ARBA00007375"/>
    </source>
</evidence>
<feature type="transmembrane region" description="Helical" evidence="9">
    <location>
        <begin position="123"/>
        <end position="141"/>
    </location>
</feature>
<dbReference type="EC" id="3.3.2.2" evidence="6"/>
<dbReference type="Proteomes" id="UP001107558">
    <property type="component" value="Chromosome 3"/>
</dbReference>
<evidence type="ECO:0000256" key="7">
    <source>
        <dbReference type="ARBA" id="ARBA00049458"/>
    </source>
</evidence>
<sequence length="237" mass="26894">MSAQIQNISQLVKVSGLQLAPFFKSVIIYFVIYSFEFWQSNLLSTILKCAPIISLMAFLFMNNLKFSNGNRYHKLLLGGLIFSCMGDAFLDYQQGKLFELGMAAFAVAQIFYITMFGFTPLKIWIGLIFYSIGFISVALFFNSLTDILVFAVPIYCLLLLTMGWRSVARVENFKSIPQVLCAFGGISFVISDTLIAFNLFLTPIKYAQIYIMITYYFAQFGITLSVLDITKKEKKSH</sequence>
<dbReference type="GO" id="GO:0047408">
    <property type="term" value="F:alkenylglycerophosphocholine hydrolase activity"/>
    <property type="evidence" value="ECO:0007669"/>
    <property type="project" value="UniProtKB-EC"/>
</dbReference>
<name>A0A9J6BRF8_POLVA</name>
<comment type="similarity">
    <text evidence="2">Belongs to the TMEM86 family.</text>
</comment>
<dbReference type="EMBL" id="JADBJN010000003">
    <property type="protein sequence ID" value="KAG5671958.1"/>
    <property type="molecule type" value="Genomic_DNA"/>
</dbReference>
<feature type="transmembrane region" description="Helical" evidence="9">
    <location>
        <begin position="207"/>
        <end position="227"/>
    </location>
</feature>
<comment type="catalytic activity">
    <reaction evidence="7">
        <text>a 1-O-(1Z-alkenyl)-sn-glycero-3-phosphoethanolamine + H2O = a 2,3-saturated aldehyde + sn-glycero-3-phosphoethanolamine</text>
        <dbReference type="Rhea" id="RHEA:16905"/>
        <dbReference type="ChEBI" id="CHEBI:15377"/>
        <dbReference type="ChEBI" id="CHEBI:73359"/>
        <dbReference type="ChEBI" id="CHEBI:77288"/>
        <dbReference type="ChEBI" id="CHEBI:143890"/>
        <dbReference type="EC" id="3.3.2.2"/>
    </reaction>
</comment>
<accession>A0A9J6BRF8</accession>
<dbReference type="AlphaFoldDB" id="A0A9J6BRF8"/>
<feature type="transmembrane region" description="Helical" evidence="9">
    <location>
        <begin position="147"/>
        <end position="167"/>
    </location>
</feature>
<dbReference type="PANTHER" id="PTHR31885:SF6">
    <property type="entry name" value="GH04784P"/>
    <property type="match status" value="1"/>
</dbReference>
<dbReference type="PANTHER" id="PTHR31885">
    <property type="entry name" value="GH04784P"/>
    <property type="match status" value="1"/>
</dbReference>
<proteinExistence type="inferred from homology"/>
<protein>
    <recommendedName>
        <fullName evidence="6">lysoplasmalogenase</fullName>
        <ecNumber evidence="6">3.3.2.2</ecNumber>
    </recommendedName>
</protein>
<keyword evidence="5 9" id="KW-0472">Membrane</keyword>
<dbReference type="InterPro" id="IPR012506">
    <property type="entry name" value="TMEM86B-like"/>
</dbReference>
<keyword evidence="3 9" id="KW-0812">Transmembrane</keyword>
<dbReference type="Pfam" id="PF07947">
    <property type="entry name" value="YhhN"/>
    <property type="match status" value="1"/>
</dbReference>
<organism evidence="10 11">
    <name type="scientific">Polypedilum vanderplanki</name>
    <name type="common">Sleeping chironomid midge</name>
    <dbReference type="NCBI Taxonomy" id="319348"/>
    <lineage>
        <taxon>Eukaryota</taxon>
        <taxon>Metazoa</taxon>
        <taxon>Ecdysozoa</taxon>
        <taxon>Arthropoda</taxon>
        <taxon>Hexapoda</taxon>
        <taxon>Insecta</taxon>
        <taxon>Pterygota</taxon>
        <taxon>Neoptera</taxon>
        <taxon>Endopterygota</taxon>
        <taxon>Diptera</taxon>
        <taxon>Nematocera</taxon>
        <taxon>Chironomoidea</taxon>
        <taxon>Chironomidae</taxon>
        <taxon>Chironominae</taxon>
        <taxon>Polypedilum</taxon>
        <taxon>Polypedilum</taxon>
    </lineage>
</organism>
<evidence type="ECO:0000256" key="8">
    <source>
        <dbReference type="ARBA" id="ARBA00049560"/>
    </source>
</evidence>
<comment type="caution">
    <text evidence="10">The sequence shown here is derived from an EMBL/GenBank/DDBJ whole genome shotgun (WGS) entry which is preliminary data.</text>
</comment>
<evidence type="ECO:0000256" key="9">
    <source>
        <dbReference type="SAM" id="Phobius"/>
    </source>
</evidence>
<evidence type="ECO:0000256" key="4">
    <source>
        <dbReference type="ARBA" id="ARBA00022989"/>
    </source>
</evidence>
<feature type="transmembrane region" description="Helical" evidence="9">
    <location>
        <begin position="41"/>
        <end position="60"/>
    </location>
</feature>
<evidence type="ECO:0000256" key="1">
    <source>
        <dbReference type="ARBA" id="ARBA00004141"/>
    </source>
</evidence>
<dbReference type="GO" id="GO:0016020">
    <property type="term" value="C:membrane"/>
    <property type="evidence" value="ECO:0007669"/>
    <property type="project" value="UniProtKB-SubCell"/>
</dbReference>
<dbReference type="OrthoDB" id="2133758at2759"/>
<comment type="catalytic activity">
    <reaction evidence="8">
        <text>a 1-O-(1Z-alkenyl)-sn-glycero-3-phosphocholine + H2O = a 2,3-saturated aldehyde + sn-glycerol 3-phosphocholine</text>
        <dbReference type="Rhea" id="RHEA:22544"/>
        <dbReference type="ChEBI" id="CHEBI:15377"/>
        <dbReference type="ChEBI" id="CHEBI:16870"/>
        <dbReference type="ChEBI" id="CHEBI:73359"/>
        <dbReference type="ChEBI" id="CHEBI:77287"/>
        <dbReference type="EC" id="3.3.2.2"/>
    </reaction>
</comment>
<keyword evidence="4 9" id="KW-1133">Transmembrane helix</keyword>
<evidence type="ECO:0000256" key="5">
    <source>
        <dbReference type="ARBA" id="ARBA00023136"/>
    </source>
</evidence>
<feature type="transmembrane region" description="Helical" evidence="9">
    <location>
        <begin position="179"/>
        <end position="201"/>
    </location>
</feature>
<evidence type="ECO:0000256" key="3">
    <source>
        <dbReference type="ARBA" id="ARBA00022692"/>
    </source>
</evidence>